<keyword evidence="2" id="KW-1185">Reference proteome</keyword>
<evidence type="ECO:0000313" key="2">
    <source>
        <dbReference type="Proteomes" id="UP000462066"/>
    </source>
</evidence>
<dbReference type="Proteomes" id="UP000462066">
    <property type="component" value="Unassembled WGS sequence"/>
</dbReference>
<dbReference type="AlphaFoldDB" id="A0A7V8GM79"/>
<name>A0A7V8GM79_9GAMM</name>
<proteinExistence type="predicted"/>
<organism evidence="1 2">
    <name type="scientific">Pseudoxanthomonas broegbernensis</name>
    <dbReference type="NCBI Taxonomy" id="83619"/>
    <lineage>
        <taxon>Bacteria</taxon>
        <taxon>Pseudomonadati</taxon>
        <taxon>Pseudomonadota</taxon>
        <taxon>Gammaproteobacteria</taxon>
        <taxon>Lysobacterales</taxon>
        <taxon>Lysobacteraceae</taxon>
        <taxon>Pseudoxanthomonas</taxon>
    </lineage>
</organism>
<evidence type="ECO:0008006" key="3">
    <source>
        <dbReference type="Google" id="ProtNLM"/>
    </source>
</evidence>
<comment type="caution">
    <text evidence="1">The sequence shown here is derived from an EMBL/GenBank/DDBJ whole genome shotgun (WGS) entry which is preliminary data.</text>
</comment>
<reference evidence="1 2" key="1">
    <citation type="submission" date="2017-10" db="EMBL/GenBank/DDBJ databases">
        <title>Whole genome sequencing of Pseudoxanthomonas broegbernensis DSM 12573(T).</title>
        <authorList>
            <person name="Kumar S."/>
            <person name="Bansal K."/>
            <person name="Kaur A."/>
            <person name="Patil P."/>
            <person name="Sharma S."/>
            <person name="Patil P.B."/>
        </authorList>
    </citation>
    <scope>NUCLEOTIDE SEQUENCE [LARGE SCALE GENOMIC DNA]</scope>
    <source>
        <strain evidence="1 2">DSM 12573</strain>
    </source>
</reference>
<dbReference type="InterPro" id="IPR011990">
    <property type="entry name" value="TPR-like_helical_dom_sf"/>
</dbReference>
<gene>
    <name evidence="1" type="ORF">B1992_08410</name>
</gene>
<protein>
    <recommendedName>
        <fullName evidence="3">DUF4034 domain-containing protein</fullName>
    </recommendedName>
</protein>
<sequence>MPAELKEYFDAALKAERLADPLQRCLAYPDLPGHPWPEHVVMAHCTRVARPKALTLDELEQMLGQPDGATAIDARLSGLLDAHFQDPEQRDRIHEFFRQFDRNERSGAIATRWVRAAPESAFAMAALGSHRARLGWEARGTALSKDTSRQQLKRMEQHFLAAIPLLDGALAREPRLGPACVGLSQIGRMSSDALKWHALEHCQTIDPLSYYVVSELVYVAMPKWGGSEAALDAMTAYIREHMDRNPALQAQLAVVEMERLKARGHEGVDAYIAAARLAPQADVLYEASYRTHQWTRAVYLAQTLRFWPDYRNAREGRYAHMSNAELWDWVEVDLAWLVEHVPQDPVYRNNYVWLLMNQERFGEAVPHLRVMLALPDPTPGTDLTLCIALARDPRTADSDEVGECGARMIVAYPQEEAPWHWRARYLAERGQREALVELVAELRKVRFKGPSAYRSLLIRGIERYLEDTQ</sequence>
<accession>A0A7V8GM79</accession>
<dbReference type="RefSeq" id="WP_162311042.1">
    <property type="nucleotide sequence ID" value="NZ_JACHGU010000001.1"/>
</dbReference>
<evidence type="ECO:0000313" key="1">
    <source>
        <dbReference type="EMBL" id="KAF1686245.1"/>
    </source>
</evidence>
<dbReference type="Gene3D" id="1.25.40.10">
    <property type="entry name" value="Tetratricopeptide repeat domain"/>
    <property type="match status" value="1"/>
</dbReference>
<dbReference type="EMBL" id="MWIP01000007">
    <property type="protein sequence ID" value="KAF1686245.1"/>
    <property type="molecule type" value="Genomic_DNA"/>
</dbReference>